<dbReference type="RefSeq" id="WP_386075714.1">
    <property type="nucleotide sequence ID" value="NZ_JBHTJT010000031.1"/>
</dbReference>
<reference evidence="2" key="1">
    <citation type="journal article" date="2019" name="Int. J. Syst. Evol. Microbiol.">
        <title>The Global Catalogue of Microorganisms (GCM) 10K type strain sequencing project: providing services to taxonomists for standard genome sequencing and annotation.</title>
        <authorList>
            <consortium name="The Broad Institute Genomics Platform"/>
            <consortium name="The Broad Institute Genome Sequencing Center for Infectious Disease"/>
            <person name="Wu L."/>
            <person name="Ma J."/>
        </authorList>
    </citation>
    <scope>NUCLEOTIDE SEQUENCE [LARGE SCALE GENOMIC DNA]</scope>
    <source>
        <strain evidence="2">CCUG 60524</strain>
    </source>
</reference>
<evidence type="ECO:0000313" key="2">
    <source>
        <dbReference type="Proteomes" id="UP001597108"/>
    </source>
</evidence>
<gene>
    <name evidence="1" type="ORF">ACFQ2S_15205</name>
</gene>
<organism evidence="1 2">
    <name type="scientific">Tropicimonas aquimaris</name>
    <dbReference type="NCBI Taxonomy" id="914152"/>
    <lineage>
        <taxon>Bacteria</taxon>
        <taxon>Pseudomonadati</taxon>
        <taxon>Pseudomonadota</taxon>
        <taxon>Alphaproteobacteria</taxon>
        <taxon>Rhodobacterales</taxon>
        <taxon>Roseobacteraceae</taxon>
        <taxon>Tropicimonas</taxon>
    </lineage>
</organism>
<name>A0ABW3ISG1_9RHOB</name>
<dbReference type="Proteomes" id="UP001597108">
    <property type="component" value="Unassembled WGS sequence"/>
</dbReference>
<protein>
    <submittedName>
        <fullName evidence="1">Uncharacterized protein</fullName>
    </submittedName>
</protein>
<accession>A0ABW3ISG1</accession>
<proteinExistence type="predicted"/>
<dbReference type="EMBL" id="JBHTJT010000031">
    <property type="protein sequence ID" value="MFD0980994.1"/>
    <property type="molecule type" value="Genomic_DNA"/>
</dbReference>
<keyword evidence="2" id="KW-1185">Reference proteome</keyword>
<comment type="caution">
    <text evidence="1">The sequence shown here is derived from an EMBL/GenBank/DDBJ whole genome shotgun (WGS) entry which is preliminary data.</text>
</comment>
<sequence>MTDNKWTRANRLTRISHHRIHEYVVDETLHPARGFFDELLPGSEHLAHLKAGDSYWSLRTTKTTGLDSNAVSFAYFASRQEAEEAARITPIGTEVAETAGSYPRFKEIGADEVERLISVDMPDGIFMGIYEAFEGAGVAGADCQISRKVHDRLGAEHIDWMKETYGNNWNLAAILEYCLNHFPASLLATLGARAIFLMVCSDRSFSEGYLFRQFEAIFHGSEGLAQAADSTRKKAGEGGGRHSNAKRQERLEALMTEIEKLSGIVGQMSEERILAQAWDNLKRARPDTPATPSIRFKYEVDLRSLDAFAARYRAVFAEGA</sequence>
<evidence type="ECO:0000313" key="1">
    <source>
        <dbReference type="EMBL" id="MFD0980994.1"/>
    </source>
</evidence>